<comment type="caution">
    <text evidence="2">The sequence shown here is derived from an EMBL/GenBank/DDBJ whole genome shotgun (WGS) entry which is preliminary data.</text>
</comment>
<organism evidence="2 3">
    <name type="scientific">Streptomyces lateritius</name>
    <dbReference type="NCBI Taxonomy" id="67313"/>
    <lineage>
        <taxon>Bacteria</taxon>
        <taxon>Bacillati</taxon>
        <taxon>Actinomycetota</taxon>
        <taxon>Actinomycetes</taxon>
        <taxon>Kitasatosporales</taxon>
        <taxon>Streptomycetaceae</taxon>
        <taxon>Streptomyces</taxon>
    </lineage>
</organism>
<protein>
    <recommendedName>
        <fullName evidence="4">Lipoprotein</fullName>
    </recommendedName>
</protein>
<accession>A0ABW6YHX2</accession>
<keyword evidence="1" id="KW-0732">Signal</keyword>
<evidence type="ECO:0000313" key="3">
    <source>
        <dbReference type="Proteomes" id="UP001603013"/>
    </source>
</evidence>
<dbReference type="PROSITE" id="PS51257">
    <property type="entry name" value="PROKAR_LIPOPROTEIN"/>
    <property type="match status" value="1"/>
</dbReference>
<keyword evidence="3" id="KW-1185">Reference proteome</keyword>
<proteinExistence type="predicted"/>
<feature type="signal peptide" evidence="1">
    <location>
        <begin position="1"/>
        <end position="23"/>
    </location>
</feature>
<evidence type="ECO:0000313" key="2">
    <source>
        <dbReference type="EMBL" id="MFF8279175.1"/>
    </source>
</evidence>
<dbReference type="Proteomes" id="UP001603013">
    <property type="component" value="Unassembled WGS sequence"/>
</dbReference>
<gene>
    <name evidence="2" type="ORF">ACF05T_24135</name>
</gene>
<reference evidence="2 3" key="1">
    <citation type="submission" date="2024-10" db="EMBL/GenBank/DDBJ databases">
        <title>The Natural Products Discovery Center: Release of the First 8490 Sequenced Strains for Exploring Actinobacteria Biosynthetic Diversity.</title>
        <authorList>
            <person name="Kalkreuter E."/>
            <person name="Kautsar S.A."/>
            <person name="Yang D."/>
            <person name="Bader C.D."/>
            <person name="Teijaro C.N."/>
            <person name="Fluegel L."/>
            <person name="Davis C.M."/>
            <person name="Simpson J.R."/>
            <person name="Lauterbach L."/>
            <person name="Steele A.D."/>
            <person name="Gui C."/>
            <person name="Meng S."/>
            <person name="Li G."/>
            <person name="Viehrig K."/>
            <person name="Ye F."/>
            <person name="Su P."/>
            <person name="Kiefer A.F."/>
            <person name="Nichols A."/>
            <person name="Cepeda A.J."/>
            <person name="Yan W."/>
            <person name="Fan B."/>
            <person name="Jiang Y."/>
            <person name="Adhikari A."/>
            <person name="Zheng C.-J."/>
            <person name="Schuster L."/>
            <person name="Cowan T.M."/>
            <person name="Smanski M.J."/>
            <person name="Chevrette M.G."/>
            <person name="De Carvalho L.P.S."/>
            <person name="Shen B."/>
        </authorList>
    </citation>
    <scope>NUCLEOTIDE SEQUENCE [LARGE SCALE GENOMIC DNA]</scope>
    <source>
        <strain evidence="2 3">NPDC015755</strain>
    </source>
</reference>
<dbReference type="RefSeq" id="WP_391936206.1">
    <property type="nucleotide sequence ID" value="NZ_JBIBSM010000013.1"/>
</dbReference>
<feature type="chain" id="PRO_5045183778" description="Lipoprotein" evidence="1">
    <location>
        <begin position="24"/>
        <end position="132"/>
    </location>
</feature>
<dbReference type="EMBL" id="JBIBSM010000013">
    <property type="protein sequence ID" value="MFF8279175.1"/>
    <property type="molecule type" value="Genomic_DNA"/>
</dbReference>
<sequence>MRSMTACLLLGALCAGLSGCADVDDRAAAAEAAAVRFTAALAEPGTGRACDALAPATREELEQDGPCAEALASSGLGPDAGRVVGADVYGSQARVVFERGSVFLTSFPDGWKVTAAGCIPRPGRPAQCEVKD</sequence>
<evidence type="ECO:0000256" key="1">
    <source>
        <dbReference type="SAM" id="SignalP"/>
    </source>
</evidence>
<name>A0ABW6YHX2_9ACTN</name>
<evidence type="ECO:0008006" key="4">
    <source>
        <dbReference type="Google" id="ProtNLM"/>
    </source>
</evidence>